<dbReference type="PROSITE" id="PS50853">
    <property type="entry name" value="FN3"/>
    <property type="match status" value="6"/>
</dbReference>
<dbReference type="InterPro" id="IPR003961">
    <property type="entry name" value="FN3_dom"/>
</dbReference>
<feature type="domain" description="Fibronectin type-III" evidence="7">
    <location>
        <begin position="220"/>
        <end position="314"/>
    </location>
</feature>
<dbReference type="EMBL" id="MU825915">
    <property type="protein sequence ID" value="KAJ7382757.1"/>
    <property type="molecule type" value="Genomic_DNA"/>
</dbReference>
<dbReference type="GO" id="GO:0004896">
    <property type="term" value="F:cytokine receptor activity"/>
    <property type="evidence" value="ECO:0007669"/>
    <property type="project" value="TreeGrafter"/>
</dbReference>
<dbReference type="GO" id="GO:0019955">
    <property type="term" value="F:cytokine binding"/>
    <property type="evidence" value="ECO:0007669"/>
    <property type="project" value="TreeGrafter"/>
</dbReference>
<dbReference type="InterPro" id="IPR036116">
    <property type="entry name" value="FN3_sf"/>
</dbReference>
<proteinExistence type="predicted"/>
<dbReference type="InterPro" id="IPR013783">
    <property type="entry name" value="Ig-like_fold"/>
</dbReference>
<dbReference type="PANTHER" id="PTHR23036">
    <property type="entry name" value="CYTOKINE RECEPTOR"/>
    <property type="match status" value="1"/>
</dbReference>
<keyword evidence="3" id="KW-1015">Disulfide bond</keyword>
<comment type="caution">
    <text evidence="8">The sequence shown here is derived from an EMBL/GenBank/DDBJ whole genome shotgun (WGS) entry which is preliminary data.</text>
</comment>
<reference evidence="8" key="1">
    <citation type="submission" date="2023-01" db="EMBL/GenBank/DDBJ databases">
        <title>Genome assembly of the deep-sea coral Lophelia pertusa.</title>
        <authorList>
            <person name="Herrera S."/>
            <person name="Cordes E."/>
        </authorList>
    </citation>
    <scope>NUCLEOTIDE SEQUENCE</scope>
    <source>
        <strain evidence="8">USNM1676648</strain>
        <tissue evidence="8">Polyp</tissue>
    </source>
</reference>
<keyword evidence="2" id="KW-0677">Repeat</keyword>
<feature type="transmembrane region" description="Helical" evidence="6">
    <location>
        <begin position="817"/>
        <end position="837"/>
    </location>
</feature>
<dbReference type="FunFam" id="2.60.40.10:FF:000028">
    <property type="entry name" value="Neuronal cell adhesion molecule"/>
    <property type="match status" value="2"/>
</dbReference>
<gene>
    <name evidence="8" type="ORF">OS493_033042</name>
</gene>
<evidence type="ECO:0000256" key="4">
    <source>
        <dbReference type="ARBA" id="ARBA00023170"/>
    </source>
</evidence>
<dbReference type="PANTHER" id="PTHR23036:SF151">
    <property type="entry name" value="FIBRONECTIN TYPE-III DOMAIN-CONTAINING PROTEIN"/>
    <property type="match status" value="1"/>
</dbReference>
<dbReference type="SUPFAM" id="SSF49265">
    <property type="entry name" value="Fibronectin type III"/>
    <property type="match status" value="4"/>
</dbReference>
<keyword evidence="6" id="KW-0812">Transmembrane</keyword>
<dbReference type="Gene3D" id="1.10.287.70">
    <property type="match status" value="1"/>
</dbReference>
<dbReference type="GO" id="GO:0009897">
    <property type="term" value="C:external side of plasma membrane"/>
    <property type="evidence" value="ECO:0007669"/>
    <property type="project" value="TreeGrafter"/>
</dbReference>
<feature type="domain" description="Fibronectin type-III" evidence="7">
    <location>
        <begin position="7"/>
        <end position="114"/>
    </location>
</feature>
<name>A0A9W9ZJE9_9CNID</name>
<dbReference type="InterPro" id="IPR050379">
    <property type="entry name" value="Type-I_Cytokine_Rcpt"/>
</dbReference>
<evidence type="ECO:0000313" key="8">
    <source>
        <dbReference type="EMBL" id="KAJ7382757.1"/>
    </source>
</evidence>
<evidence type="ECO:0000256" key="6">
    <source>
        <dbReference type="SAM" id="Phobius"/>
    </source>
</evidence>
<organism evidence="8 9">
    <name type="scientific">Desmophyllum pertusum</name>
    <dbReference type="NCBI Taxonomy" id="174260"/>
    <lineage>
        <taxon>Eukaryota</taxon>
        <taxon>Metazoa</taxon>
        <taxon>Cnidaria</taxon>
        <taxon>Anthozoa</taxon>
        <taxon>Hexacorallia</taxon>
        <taxon>Scleractinia</taxon>
        <taxon>Caryophylliina</taxon>
        <taxon>Caryophylliidae</taxon>
        <taxon>Desmophyllum</taxon>
    </lineage>
</organism>
<evidence type="ECO:0000313" key="9">
    <source>
        <dbReference type="Proteomes" id="UP001163046"/>
    </source>
</evidence>
<dbReference type="GO" id="GO:0043235">
    <property type="term" value="C:receptor complex"/>
    <property type="evidence" value="ECO:0007669"/>
    <property type="project" value="TreeGrafter"/>
</dbReference>
<dbReference type="SUPFAM" id="SSF81324">
    <property type="entry name" value="Voltage-gated potassium channels"/>
    <property type="match status" value="1"/>
</dbReference>
<feature type="transmembrane region" description="Helical" evidence="6">
    <location>
        <begin position="752"/>
        <end position="772"/>
    </location>
</feature>
<keyword evidence="4" id="KW-0675">Receptor</keyword>
<keyword evidence="6" id="KW-1133">Transmembrane helix</keyword>
<dbReference type="Gene3D" id="2.60.40.10">
    <property type="entry name" value="Immunoglobulins"/>
    <property type="match status" value="6"/>
</dbReference>
<keyword evidence="1" id="KW-0732">Signal</keyword>
<feature type="domain" description="Fibronectin type-III" evidence="7">
    <location>
        <begin position="421"/>
        <end position="516"/>
    </location>
</feature>
<dbReference type="OrthoDB" id="5978609at2759"/>
<dbReference type="CDD" id="cd00063">
    <property type="entry name" value="FN3"/>
    <property type="match status" value="6"/>
</dbReference>
<protein>
    <recommendedName>
        <fullName evidence="7">Fibronectin type-III domain-containing protein</fullName>
    </recommendedName>
</protein>
<evidence type="ECO:0000256" key="1">
    <source>
        <dbReference type="ARBA" id="ARBA00022729"/>
    </source>
</evidence>
<dbReference type="InterPro" id="IPR013099">
    <property type="entry name" value="K_chnl_dom"/>
</dbReference>
<sequence>MTAPSEPPRNLSVQHSTASALTFQLKPVDKYHINGVLQGYKVKYGESKSLNDTWKSFVINVTHAKRRKRSIENKTFSFNLEGLKPYTPYTVIVLAFTVKDGVPTLAANFTTAEDVPDHPPPNVTAFNTSSTSINVTWEHIPPDHVNGILLGYHVKYLRHDKANDNITMVTVNSTTLHAELEGLGKYKEYSVQVAGSTVVGLGNFSEPVFVRTEQDVPDEPPVNIRAKGIEPTVIQVHWSAVPYETINGIGLGYKLDLFDISGNKIGNYTLSASVLSLDIIGLEIWTNYSIKMVAFTVKGDGLWSDLIQEDTDEEAPFKPPGNLTGEARSSTTIFVQWNSVVLPNIRGILRGYMVYYKEAPSSVHPSVLKNVSVDISVTKAELNDLHKFTEYHIWVTAFTTRDGWLSNSIFLRTHEDNPESPPLYFTYSAPSSTSLFVEWGPIPLQFQNGIIRGFKVQFHENPSNGTVEVRERGPLANFVILDDLKTFTFYSIQVRAFTTIGYGPGNNLTALTAQDVPSKPPESIIAKSHVTLTTIPVTWQPIDSNYINGILLGYKIRYQAVAIGEEPVEDQPIREERVNASTLSLVLKNLEIFTSYRVDVLGYTIMGNGPPATEYAETCRCYKRLTTSWFEFRPYVQVSENDIPDGLIPPILSKLAVTCCETCQSHGTSYVDLNSNGLNQSAELPNLRALRKSIANPTDFFFPVYGFKDQTHFAKQFGYQGIVESPGMAYIVNTNSHDDMPNAVLMNITSCWPAVLLALLITYLAGLAVWSAEKDCNSQDFPPSFIEGAYEAFYWSFVSMTTVGYGDRAPISIVGRIIAIVVILSGLVIFGIVNSFMATSITSVTLETDYKIYGAKVAAIAETPEYRMGVRKNAKMDKDHEYHTFEEIFTALQERHVIGALIDTYSAGSSKDMFKNGHLRVNKILDYSATYGVVMGKEARKLRRCFKDNTEKAFASEIAHHIQKNTEQLKEPDEPLPVERSTGIFDSQSAVFQKTLFISGTLLISCLMCGIIWDIIRCVRERAKIKPHDLRQQLVDELKAVVDNFNENIRTIKKNMAPRHEKERKQLLMGFKKKPSVKYVSSVVLTEQLDNPYFDLRPGEVELPHGETEADC</sequence>
<keyword evidence="9" id="KW-1185">Reference proteome</keyword>
<keyword evidence="6" id="KW-0472">Membrane</keyword>
<dbReference type="AlphaFoldDB" id="A0A9W9ZJE9"/>
<feature type="domain" description="Fibronectin type-III" evidence="7">
    <location>
        <begin position="119"/>
        <end position="215"/>
    </location>
</feature>
<keyword evidence="5" id="KW-0325">Glycoprotein</keyword>
<feature type="transmembrane region" description="Helical" evidence="6">
    <location>
        <begin position="996"/>
        <end position="1016"/>
    </location>
</feature>
<dbReference type="Pfam" id="PF07885">
    <property type="entry name" value="Ion_trans_2"/>
    <property type="match status" value="1"/>
</dbReference>
<dbReference type="Pfam" id="PF00041">
    <property type="entry name" value="fn3"/>
    <property type="match status" value="5"/>
</dbReference>
<dbReference type="SMART" id="SM00060">
    <property type="entry name" value="FN3"/>
    <property type="match status" value="6"/>
</dbReference>
<feature type="domain" description="Fibronectin type-III" evidence="7">
    <location>
        <begin position="319"/>
        <end position="416"/>
    </location>
</feature>
<evidence type="ECO:0000259" key="7">
    <source>
        <dbReference type="PROSITE" id="PS50853"/>
    </source>
</evidence>
<evidence type="ECO:0000256" key="2">
    <source>
        <dbReference type="ARBA" id="ARBA00022737"/>
    </source>
</evidence>
<feature type="domain" description="Fibronectin type-III" evidence="7">
    <location>
        <begin position="520"/>
        <end position="624"/>
    </location>
</feature>
<evidence type="ECO:0000256" key="3">
    <source>
        <dbReference type="ARBA" id="ARBA00023157"/>
    </source>
</evidence>
<accession>A0A9W9ZJE9</accession>
<evidence type="ECO:0000256" key="5">
    <source>
        <dbReference type="ARBA" id="ARBA00023180"/>
    </source>
</evidence>
<dbReference type="Proteomes" id="UP001163046">
    <property type="component" value="Unassembled WGS sequence"/>
</dbReference>